<feature type="compositionally biased region" description="Basic and acidic residues" evidence="1">
    <location>
        <begin position="303"/>
        <end position="312"/>
    </location>
</feature>
<feature type="compositionally biased region" description="Basic and acidic residues" evidence="1">
    <location>
        <begin position="279"/>
        <end position="289"/>
    </location>
</feature>
<comment type="caution">
    <text evidence="3">The sequence shown here is derived from an EMBL/GenBank/DDBJ whole genome shotgun (WGS) entry which is preliminary data.</text>
</comment>
<name>A0ABS4YBD8_9ACTN</name>
<feature type="region of interest" description="Disordered" evidence="1">
    <location>
        <begin position="262"/>
        <end position="312"/>
    </location>
</feature>
<evidence type="ECO:0000313" key="3">
    <source>
        <dbReference type="EMBL" id="MBP2406066.1"/>
    </source>
</evidence>
<protein>
    <submittedName>
        <fullName evidence="3">Serine/threonine protein phosphatase PrpC</fullName>
    </submittedName>
</protein>
<evidence type="ECO:0000259" key="2">
    <source>
        <dbReference type="Pfam" id="PF13672"/>
    </source>
</evidence>
<dbReference type="InterPro" id="IPR036457">
    <property type="entry name" value="PPM-type-like_dom_sf"/>
</dbReference>
<organism evidence="3 4">
    <name type="scientific">Streptomyces syringium</name>
    <dbReference type="NCBI Taxonomy" id="76729"/>
    <lineage>
        <taxon>Bacteria</taxon>
        <taxon>Bacillati</taxon>
        <taxon>Actinomycetota</taxon>
        <taxon>Actinomycetes</taxon>
        <taxon>Kitasatosporales</taxon>
        <taxon>Streptomycetaceae</taxon>
        <taxon>Streptomyces</taxon>
    </lineage>
</organism>
<dbReference type="Gene3D" id="3.60.40.10">
    <property type="entry name" value="PPM-type phosphatase domain"/>
    <property type="match status" value="1"/>
</dbReference>
<dbReference type="RefSeq" id="WP_242626405.1">
    <property type="nucleotide sequence ID" value="NZ_JAGIOH010000001.1"/>
</dbReference>
<dbReference type="Pfam" id="PF13672">
    <property type="entry name" value="PP2C_2"/>
    <property type="match status" value="1"/>
</dbReference>
<dbReference type="Proteomes" id="UP001519291">
    <property type="component" value="Unassembled WGS sequence"/>
</dbReference>
<feature type="domain" description="PPM-type phosphatase" evidence="2">
    <location>
        <begin position="16"/>
        <end position="243"/>
    </location>
</feature>
<dbReference type="InterPro" id="IPR001932">
    <property type="entry name" value="PPM-type_phosphatase-like_dom"/>
</dbReference>
<dbReference type="SUPFAM" id="SSF81606">
    <property type="entry name" value="PP2C-like"/>
    <property type="match status" value="1"/>
</dbReference>
<proteinExistence type="predicted"/>
<gene>
    <name evidence="3" type="ORF">JO379_005535</name>
</gene>
<evidence type="ECO:0000256" key="1">
    <source>
        <dbReference type="SAM" id="MobiDB-lite"/>
    </source>
</evidence>
<reference evidence="3 4" key="1">
    <citation type="submission" date="2021-03" db="EMBL/GenBank/DDBJ databases">
        <title>Sequencing the genomes of 1000 actinobacteria strains.</title>
        <authorList>
            <person name="Klenk H.-P."/>
        </authorList>
    </citation>
    <scope>NUCLEOTIDE SEQUENCE [LARGE SCALE GENOMIC DNA]</scope>
    <source>
        <strain evidence="3 4">DSM 41480</strain>
    </source>
</reference>
<dbReference type="GeneID" id="91572386"/>
<sequence length="312" mass="34081">MPHWEILRGSVQGPAKARNQDWYETDAPADDTLVLAVADGHGSAAYTRSHLGARFAVDVFIRCGRAFAERARAPEDLRRLRHAAGHWLPREIVRDWQEEVRRHLRDHPPADATDDSKAFRPYGTTLLGAVLVPGLFAAWQLGDGDLMVVEADGSVGAPLAPAEPELGDETESLCAPRAWELMRVHWAPVADPDRMPRCVTLSTDGLSKSFAAQEGFVQFVRELGERLDTVGADAIREALPGWLAHAGGYSGDDTTVVAAWRPPADSTDENADENAGNGDPRERLRREPPPPHAAPPESAHPQDAPHPHETEN</sequence>
<evidence type="ECO:0000313" key="4">
    <source>
        <dbReference type="Proteomes" id="UP001519291"/>
    </source>
</evidence>
<dbReference type="EMBL" id="JAGIOH010000001">
    <property type="protein sequence ID" value="MBP2406066.1"/>
    <property type="molecule type" value="Genomic_DNA"/>
</dbReference>
<accession>A0ABS4YBD8</accession>
<keyword evidence="4" id="KW-1185">Reference proteome</keyword>